<feature type="domain" description="AAA+ ATPase" evidence="8">
    <location>
        <begin position="169"/>
        <end position="351"/>
    </location>
</feature>
<dbReference type="PANTHER" id="PTHR15184:SF9">
    <property type="entry name" value="SPI-1 TYPE 3 SECRETION SYSTEM ATPASE"/>
    <property type="match status" value="1"/>
</dbReference>
<keyword evidence="6" id="KW-0653">Protein transport</keyword>
<dbReference type="CDD" id="cd18117">
    <property type="entry name" value="ATP-synt_flagellum-secretory_path_III_N"/>
    <property type="match status" value="1"/>
</dbReference>
<gene>
    <name evidence="9" type="ORF">SAMN04489760_103181</name>
</gene>
<sequence length="455" mass="49793">MLPDLPHMTPKNFGLDFSRYQRALNRISPIKVYGKVSEIVGLVVEGHGPAASIGELCALLPPGQKPVIAEVVGFKKGKVILMPLENIQGLGPGCTIKSLSRKAAVKVGDSLLGRVIDGSGNPIDNKGPIETEEEYPLYAEPINPLLRGRISEPIDFGVKVLNGMFSCGQGQRMGIFAGSGVGKSVLMGMIARNTNADINVIGLIGERGREVREFLEKNLGKEGLARSVVVVAASDMHPLIRMRAAYVATTISEYFRDQGKNVLLMVDSLTRFAMAQREIGLSVGEPPTTKGYTPSVFSLLPKLLERAGKVEDRGSITGLYTILVEGDDFNEPISDSARSILDGHIYLSRDLASKSHYPCVDVLNSKSRVMIDIVSEKHKKMASRILNILATHKKAEELINIGAYVHGSNAEIDYAIRMIHPVNAFLKQDIHERFDFEQTIGMMETLFSKEEENHV</sequence>
<dbReference type="GO" id="GO:0030257">
    <property type="term" value="C:type III protein secretion system complex"/>
    <property type="evidence" value="ECO:0007669"/>
    <property type="project" value="InterPro"/>
</dbReference>
<dbReference type="CDD" id="cd01136">
    <property type="entry name" value="ATPase_flagellum-secretory_path_III"/>
    <property type="match status" value="1"/>
</dbReference>
<evidence type="ECO:0000256" key="6">
    <source>
        <dbReference type="ARBA" id="ARBA00022927"/>
    </source>
</evidence>
<evidence type="ECO:0000259" key="8">
    <source>
        <dbReference type="SMART" id="SM00382"/>
    </source>
</evidence>
<dbReference type="GO" id="GO:0005737">
    <property type="term" value="C:cytoplasm"/>
    <property type="evidence" value="ECO:0007669"/>
    <property type="project" value="UniProtKB-SubCell"/>
</dbReference>
<dbReference type="STRING" id="43775.SAMN04489760_103181"/>
<dbReference type="SUPFAM" id="SSF52540">
    <property type="entry name" value="P-loop containing nucleoside triphosphate hydrolases"/>
    <property type="match status" value="1"/>
</dbReference>
<keyword evidence="2" id="KW-0813">Transport</keyword>
<dbReference type="InterPro" id="IPR027417">
    <property type="entry name" value="P-loop_NTPase"/>
</dbReference>
<dbReference type="InterPro" id="IPR000194">
    <property type="entry name" value="ATPase_F1/V1/A1_a/bsu_nucl-bd"/>
</dbReference>
<evidence type="ECO:0000256" key="7">
    <source>
        <dbReference type="ARBA" id="ARBA00022967"/>
    </source>
</evidence>
<dbReference type="NCBIfam" id="TIGR03497">
    <property type="entry name" value="FliI_clade2"/>
    <property type="match status" value="1"/>
</dbReference>
<dbReference type="InterPro" id="IPR003593">
    <property type="entry name" value="AAA+_ATPase"/>
</dbReference>
<dbReference type="NCBIfam" id="TIGR01026">
    <property type="entry name" value="fliI_yscN"/>
    <property type="match status" value="1"/>
</dbReference>
<dbReference type="GO" id="GO:0046933">
    <property type="term" value="F:proton-transporting ATP synthase activity, rotational mechanism"/>
    <property type="evidence" value="ECO:0007669"/>
    <property type="project" value="TreeGrafter"/>
</dbReference>
<dbReference type="GO" id="GO:0005524">
    <property type="term" value="F:ATP binding"/>
    <property type="evidence" value="ECO:0007669"/>
    <property type="project" value="UniProtKB-KW"/>
</dbReference>
<dbReference type="GO" id="GO:0030254">
    <property type="term" value="P:protein secretion by the type III secretion system"/>
    <property type="evidence" value="ECO:0007669"/>
    <property type="project" value="InterPro"/>
</dbReference>
<evidence type="ECO:0000313" key="9">
    <source>
        <dbReference type="EMBL" id="SEM07086.1"/>
    </source>
</evidence>
<dbReference type="Pfam" id="PF00006">
    <property type="entry name" value="ATP-synt_ab"/>
    <property type="match status" value="1"/>
</dbReference>
<evidence type="ECO:0000256" key="2">
    <source>
        <dbReference type="ARBA" id="ARBA00022448"/>
    </source>
</evidence>
<evidence type="ECO:0000256" key="3">
    <source>
        <dbReference type="ARBA" id="ARBA00022490"/>
    </source>
</evidence>
<accession>A0A1H7VCV3</accession>
<dbReference type="Pfam" id="PF02874">
    <property type="entry name" value="ATP-synt_ab_N"/>
    <property type="match status" value="1"/>
</dbReference>
<dbReference type="InterPro" id="IPR004100">
    <property type="entry name" value="ATPase_F1/V1/A1_a/bsu_N"/>
</dbReference>
<dbReference type="GO" id="GO:0044780">
    <property type="term" value="P:bacterial-type flagellum assembly"/>
    <property type="evidence" value="ECO:0007669"/>
    <property type="project" value="InterPro"/>
</dbReference>
<dbReference type="RefSeq" id="WP_272936582.1">
    <property type="nucleotide sequence ID" value="NZ_FOBS01000003.1"/>
</dbReference>
<reference evidence="9 10" key="1">
    <citation type="submission" date="2016-10" db="EMBL/GenBank/DDBJ databases">
        <authorList>
            <person name="de Groot N.N."/>
        </authorList>
    </citation>
    <scope>NUCLEOTIDE SEQUENCE [LARGE SCALE GENOMIC DNA]</scope>
    <source>
        <strain evidence="9 10">DSM 8423</strain>
    </source>
</reference>
<comment type="subcellular location">
    <subcellularLocation>
        <location evidence="1">Cytoplasm</location>
    </subcellularLocation>
</comment>
<organism evidence="9 10">
    <name type="scientific">Syntrophus gentianae</name>
    <dbReference type="NCBI Taxonomy" id="43775"/>
    <lineage>
        <taxon>Bacteria</taxon>
        <taxon>Pseudomonadati</taxon>
        <taxon>Thermodesulfobacteriota</taxon>
        <taxon>Syntrophia</taxon>
        <taxon>Syntrophales</taxon>
        <taxon>Syntrophaceae</taxon>
        <taxon>Syntrophus</taxon>
    </lineage>
</organism>
<dbReference type="InterPro" id="IPR050053">
    <property type="entry name" value="ATPase_alpha/beta_chains"/>
</dbReference>
<keyword evidence="5" id="KW-0067">ATP-binding</keyword>
<evidence type="ECO:0000256" key="4">
    <source>
        <dbReference type="ARBA" id="ARBA00022741"/>
    </source>
</evidence>
<dbReference type="GO" id="GO:0016887">
    <property type="term" value="F:ATP hydrolysis activity"/>
    <property type="evidence" value="ECO:0007669"/>
    <property type="project" value="InterPro"/>
</dbReference>
<keyword evidence="7" id="KW-1278">Translocase</keyword>
<name>A0A1H7VCV3_9BACT</name>
<evidence type="ECO:0000313" key="10">
    <source>
        <dbReference type="Proteomes" id="UP000198744"/>
    </source>
</evidence>
<dbReference type="Pfam" id="PF18269">
    <property type="entry name" value="T3SS_ATPase_C"/>
    <property type="match status" value="1"/>
</dbReference>
<dbReference type="AlphaFoldDB" id="A0A1H7VCV3"/>
<keyword evidence="10" id="KW-1185">Reference proteome</keyword>
<dbReference type="GO" id="GO:0071973">
    <property type="term" value="P:bacterial-type flagellum-dependent cell motility"/>
    <property type="evidence" value="ECO:0007669"/>
    <property type="project" value="InterPro"/>
</dbReference>
<keyword evidence="3" id="KW-0963">Cytoplasm</keyword>
<dbReference type="SMART" id="SM00382">
    <property type="entry name" value="AAA"/>
    <property type="match status" value="1"/>
</dbReference>
<proteinExistence type="predicted"/>
<evidence type="ECO:0000256" key="5">
    <source>
        <dbReference type="ARBA" id="ARBA00022840"/>
    </source>
</evidence>
<dbReference type="FunFam" id="3.40.50.12240:FF:000002">
    <property type="entry name" value="Flagellum-specific ATP synthase FliI"/>
    <property type="match status" value="1"/>
</dbReference>
<keyword evidence="4" id="KW-0547">Nucleotide-binding</keyword>
<dbReference type="Proteomes" id="UP000198744">
    <property type="component" value="Unassembled WGS sequence"/>
</dbReference>
<dbReference type="InterPro" id="IPR005714">
    <property type="entry name" value="ATPase_T3SS_FliI/YscN"/>
</dbReference>
<dbReference type="PANTHER" id="PTHR15184">
    <property type="entry name" value="ATP SYNTHASE"/>
    <property type="match status" value="1"/>
</dbReference>
<protein>
    <submittedName>
        <fullName evidence="9">Type III secretion system ATPase, FliI/YscN</fullName>
    </submittedName>
</protein>
<dbReference type="Gene3D" id="3.40.50.12240">
    <property type="match status" value="1"/>
</dbReference>
<dbReference type="InterPro" id="IPR022425">
    <property type="entry name" value="FliI_clade2"/>
</dbReference>
<evidence type="ECO:0000256" key="1">
    <source>
        <dbReference type="ARBA" id="ARBA00004496"/>
    </source>
</evidence>
<dbReference type="EMBL" id="FOBS01000003">
    <property type="protein sequence ID" value="SEM07086.1"/>
    <property type="molecule type" value="Genomic_DNA"/>
</dbReference>
<dbReference type="InterPro" id="IPR040627">
    <property type="entry name" value="T3SS_ATPase_C"/>
</dbReference>